<keyword evidence="7 15" id="KW-0227">DNA damage</keyword>
<reference evidence="16 17" key="1">
    <citation type="submission" date="2023-11" db="EMBL/GenBank/DDBJ databases">
        <title>Detection of rare carbapenemases in Enterobacterales - comparison of two colorimetric and two CIM-based carbapenemase assays.</title>
        <authorList>
            <person name="Schaffarczyk L."/>
            <person name="Noster J."/>
            <person name="Stelzer Y."/>
            <person name="Sattler J."/>
            <person name="Gatermann S."/>
            <person name="Hamprecht A."/>
        </authorList>
    </citation>
    <scope>NUCLEOTIDE SEQUENCE [LARGE SCALE GENOMIC DNA]</scope>
    <source>
        <strain evidence="16 17">CIM-Carb-136</strain>
    </source>
</reference>
<dbReference type="GO" id="GO:0008821">
    <property type="term" value="F:crossover junction DNA endonuclease activity"/>
    <property type="evidence" value="ECO:0007669"/>
    <property type="project" value="UniProtKB-EC"/>
</dbReference>
<dbReference type="InterPro" id="IPR016281">
    <property type="entry name" value="Endonuclease_RusA"/>
</dbReference>
<evidence type="ECO:0000313" key="17">
    <source>
        <dbReference type="Proteomes" id="UP001275057"/>
    </source>
</evidence>
<evidence type="ECO:0000256" key="7">
    <source>
        <dbReference type="ARBA" id="ARBA00022763"/>
    </source>
</evidence>
<evidence type="ECO:0000256" key="9">
    <source>
        <dbReference type="ARBA" id="ARBA00022842"/>
    </source>
</evidence>
<comment type="function">
    <text evidence="12">Endonuclease that resolves Holliday junction intermediates made during homologous genetic recombination and DNA repair. Exhibits sequence and structure-selective cleavage of four-way DNA junctions, where it introduces symmetrical nicks in two strands of the same polarity at the 5' side of CC dinucleotides. Corrects the defects in genetic recombination and DNA repair associated with inactivation of RuvAB or RuvC.</text>
</comment>
<comment type="similarity">
    <text evidence="15">Belongs to the rusA family.</text>
</comment>
<comment type="cofactor">
    <cofactor evidence="1">
        <name>Mg(2+)</name>
        <dbReference type="ChEBI" id="CHEBI:18420"/>
    </cofactor>
</comment>
<dbReference type="PIRSF" id="PIRSF001007">
    <property type="entry name" value="RusA"/>
    <property type="match status" value="1"/>
</dbReference>
<dbReference type="GO" id="GO:0006281">
    <property type="term" value="P:DNA repair"/>
    <property type="evidence" value="ECO:0007669"/>
    <property type="project" value="UniProtKB-KW"/>
</dbReference>
<keyword evidence="6 15" id="KW-0255">Endonuclease</keyword>
<name>A0ABD5IPM2_SERMA</name>
<evidence type="ECO:0000256" key="10">
    <source>
        <dbReference type="ARBA" id="ARBA00023172"/>
    </source>
</evidence>
<keyword evidence="11 15" id="KW-0234">DNA repair</keyword>
<keyword evidence="9" id="KW-0460">Magnesium</keyword>
<keyword evidence="5" id="KW-0479">Metal-binding</keyword>
<dbReference type="EMBL" id="JAXABG010000021">
    <property type="protein sequence ID" value="MDX7085223.1"/>
    <property type="molecule type" value="Genomic_DNA"/>
</dbReference>
<dbReference type="Proteomes" id="UP001275057">
    <property type="component" value="Unassembled WGS sequence"/>
</dbReference>
<organism evidence="16 17">
    <name type="scientific">Serratia marcescens</name>
    <dbReference type="NCBI Taxonomy" id="615"/>
    <lineage>
        <taxon>Bacteria</taxon>
        <taxon>Pseudomonadati</taxon>
        <taxon>Pseudomonadota</taxon>
        <taxon>Gammaproteobacteria</taxon>
        <taxon>Enterobacterales</taxon>
        <taxon>Yersiniaceae</taxon>
        <taxon>Serratia</taxon>
    </lineage>
</organism>
<dbReference type="AlphaFoldDB" id="A0ABD5IPM2"/>
<dbReference type="SUPFAM" id="SSF103084">
    <property type="entry name" value="Holliday junction resolvase RusA"/>
    <property type="match status" value="1"/>
</dbReference>
<evidence type="ECO:0000313" key="16">
    <source>
        <dbReference type="EMBL" id="MDX7085223.1"/>
    </source>
</evidence>
<keyword evidence="4 15" id="KW-0540">Nuclease</keyword>
<dbReference type="Gene3D" id="3.30.1330.70">
    <property type="entry name" value="Holliday junction resolvase RusA"/>
    <property type="match status" value="1"/>
</dbReference>
<evidence type="ECO:0000256" key="14">
    <source>
        <dbReference type="ARBA" id="ARBA00029488"/>
    </source>
</evidence>
<evidence type="ECO:0000256" key="1">
    <source>
        <dbReference type="ARBA" id="ARBA00001946"/>
    </source>
</evidence>
<evidence type="ECO:0000256" key="11">
    <source>
        <dbReference type="ARBA" id="ARBA00023204"/>
    </source>
</evidence>
<evidence type="ECO:0000256" key="5">
    <source>
        <dbReference type="ARBA" id="ARBA00022723"/>
    </source>
</evidence>
<keyword evidence="10" id="KW-0233">DNA recombination</keyword>
<protein>
    <recommendedName>
        <fullName evidence="3 15">Crossover junction endodeoxyribonuclease rusA</fullName>
        <ecNumber evidence="14 15">3.1.21.10</ecNumber>
    </recommendedName>
</protein>
<evidence type="ECO:0000256" key="2">
    <source>
        <dbReference type="ARBA" id="ARBA00011738"/>
    </source>
</evidence>
<dbReference type="InterPro" id="IPR036614">
    <property type="entry name" value="RusA-like_sf"/>
</dbReference>
<comment type="caution">
    <text evidence="16">The sequence shown here is derived from an EMBL/GenBank/DDBJ whole genome shotgun (WGS) entry which is preliminary data.</text>
</comment>
<comment type="catalytic activity">
    <reaction evidence="13 15">
        <text>Endonucleolytic cleavage at a junction such as a reciprocal single-stranded crossover between two homologous DNA duplexes (Holliday junction).</text>
        <dbReference type="EC" id="3.1.21.10"/>
    </reaction>
</comment>
<proteinExistence type="inferred from homology"/>
<evidence type="ECO:0000256" key="4">
    <source>
        <dbReference type="ARBA" id="ARBA00022722"/>
    </source>
</evidence>
<dbReference type="GO" id="GO:0046872">
    <property type="term" value="F:metal ion binding"/>
    <property type="evidence" value="ECO:0007669"/>
    <property type="project" value="UniProtKB-KW"/>
</dbReference>
<gene>
    <name evidence="16" type="ORF">SJ435_22810</name>
</gene>
<dbReference type="EC" id="3.1.21.10" evidence="14 15"/>
<comment type="subunit">
    <text evidence="2">Homodimer.</text>
</comment>
<sequence>MKLTLPFPPSVNGYWRSPNKGSSRGRTLVSERGRAFQTEAIAQIIEQLRRRPKPISTDISVAVVFYPPTKARRDLDNFFKALFDAMTQAGVWLDDSQIKHIDAKWGPVIKGGKVELQISEVLPCVG</sequence>
<keyword evidence="8 15" id="KW-0378">Hydrolase</keyword>
<dbReference type="Pfam" id="PF05866">
    <property type="entry name" value="RusA"/>
    <property type="match status" value="1"/>
</dbReference>
<evidence type="ECO:0000256" key="6">
    <source>
        <dbReference type="ARBA" id="ARBA00022759"/>
    </source>
</evidence>
<evidence type="ECO:0000256" key="13">
    <source>
        <dbReference type="ARBA" id="ARBA00029354"/>
    </source>
</evidence>
<evidence type="ECO:0000256" key="8">
    <source>
        <dbReference type="ARBA" id="ARBA00022801"/>
    </source>
</evidence>
<dbReference type="InterPro" id="IPR008822">
    <property type="entry name" value="Endonuclease_RusA-like"/>
</dbReference>
<dbReference type="RefSeq" id="WP_319857760.1">
    <property type="nucleotide sequence ID" value="NZ_JAXABG010000021.1"/>
</dbReference>
<accession>A0ABD5IPM2</accession>
<evidence type="ECO:0000256" key="12">
    <source>
        <dbReference type="ARBA" id="ARBA00024745"/>
    </source>
</evidence>
<evidence type="ECO:0000256" key="3">
    <source>
        <dbReference type="ARBA" id="ARBA00014885"/>
    </source>
</evidence>
<comment type="function">
    <text evidence="15">Endonuclease that resolves Holliday junction intermediates made during homologous genetic recombination and DNA repair. Exhibits sequence and structure-selective cleavage of four-way DNA junctions, where it introduces symmetrical nicks in two strands of the same polarity at the 5' side of dinucleotides. Corrects the defects in genetic recombination and DNA repair associated with inactivation of ruvAB or ruvC.</text>
</comment>
<dbReference type="GO" id="GO:0006310">
    <property type="term" value="P:DNA recombination"/>
    <property type="evidence" value="ECO:0007669"/>
    <property type="project" value="UniProtKB-KW"/>
</dbReference>
<evidence type="ECO:0000256" key="15">
    <source>
        <dbReference type="PIRNR" id="PIRNR001007"/>
    </source>
</evidence>